<organism evidence="1 2">
    <name type="scientific">Oceanobacillus locisalsi</name>
    <dbReference type="NCBI Taxonomy" id="546107"/>
    <lineage>
        <taxon>Bacteria</taxon>
        <taxon>Bacillati</taxon>
        <taxon>Bacillota</taxon>
        <taxon>Bacilli</taxon>
        <taxon>Bacillales</taxon>
        <taxon>Bacillaceae</taxon>
        <taxon>Oceanobacillus</taxon>
    </lineage>
</organism>
<evidence type="ECO:0000313" key="2">
    <source>
        <dbReference type="Proteomes" id="UP001597041"/>
    </source>
</evidence>
<evidence type="ECO:0000313" key="1">
    <source>
        <dbReference type="EMBL" id="MFD1066652.1"/>
    </source>
</evidence>
<dbReference type="RefSeq" id="WP_379592231.1">
    <property type="nucleotide sequence ID" value="NZ_JBHTKK010000013.1"/>
</dbReference>
<sequence>MTERYAKQERFTYKGKKFLISTVDLQVNHGFLIPLYYETMIFNETDSVYCKRYSTKDEAIKGHQDTLKSIKNGTLQLIDGCFEEVE</sequence>
<comment type="caution">
    <text evidence="1">The sequence shown here is derived from an EMBL/GenBank/DDBJ whole genome shotgun (WGS) entry which is preliminary data.</text>
</comment>
<reference evidence="2" key="1">
    <citation type="journal article" date="2019" name="Int. J. Syst. Evol. Microbiol.">
        <title>The Global Catalogue of Microorganisms (GCM) 10K type strain sequencing project: providing services to taxonomists for standard genome sequencing and annotation.</title>
        <authorList>
            <consortium name="The Broad Institute Genomics Platform"/>
            <consortium name="The Broad Institute Genome Sequencing Center for Infectious Disease"/>
            <person name="Wu L."/>
            <person name="Ma J."/>
        </authorList>
    </citation>
    <scope>NUCLEOTIDE SEQUENCE [LARGE SCALE GENOMIC DNA]</scope>
    <source>
        <strain evidence="2">CCUG 56608</strain>
    </source>
</reference>
<dbReference type="EMBL" id="JBHTKK010000013">
    <property type="protein sequence ID" value="MFD1066652.1"/>
    <property type="molecule type" value="Genomic_DNA"/>
</dbReference>
<dbReference type="Proteomes" id="UP001597041">
    <property type="component" value="Unassembled WGS sequence"/>
</dbReference>
<evidence type="ECO:0008006" key="3">
    <source>
        <dbReference type="Google" id="ProtNLM"/>
    </source>
</evidence>
<protein>
    <recommendedName>
        <fullName evidence="3">DUF1433 domain-containing protein</fullName>
    </recommendedName>
</protein>
<accession>A0ABW3NG40</accession>
<proteinExistence type="predicted"/>
<name>A0ABW3NG40_9BACI</name>
<gene>
    <name evidence="1" type="ORF">ACFQ19_11510</name>
</gene>
<keyword evidence="2" id="KW-1185">Reference proteome</keyword>